<keyword evidence="6" id="KW-0539">Nucleus</keyword>
<feature type="domain" description="DNA polymerase alpha/delta/epsilon subunit B" evidence="9">
    <location>
        <begin position="427"/>
        <end position="679"/>
    </location>
</feature>
<protein>
    <recommendedName>
        <fullName evidence="3">DNA polymerase epsilon subunit B</fullName>
    </recommendedName>
    <alternativeName>
        <fullName evidence="7">DNA polymerase II subunit 2</fullName>
    </alternativeName>
</protein>
<evidence type="ECO:0000313" key="10">
    <source>
        <dbReference type="EMBL" id="KAL3234631.1"/>
    </source>
</evidence>
<feature type="region of interest" description="Disordered" evidence="8">
    <location>
        <begin position="115"/>
        <end position="175"/>
    </location>
</feature>
<dbReference type="InterPro" id="IPR016266">
    <property type="entry name" value="POLE2"/>
</dbReference>
<keyword evidence="11" id="KW-1185">Reference proteome</keyword>
<comment type="caution">
    <text evidence="10">The sequence shown here is derived from an EMBL/GenBank/DDBJ whole genome shotgun (WGS) entry which is preliminary data.</text>
</comment>
<sequence length="719" mass="81852">MSMLSSGKVLPTKIHPPLLRPMAYRVLSKKYGLSIKSDGLAALSEFIGTTFGTTWKQNSETMKFLELFASVWKQQERGLFVDRAGVEEVVNELKEREKTNVKEAHVPKRKTATTIDNFLVGNKRTSTEVEDNNPNEQRNNDVDDDEGPLDQSLDLNDDTKSNTPIFSEEPLPLAQEMDITPEESEKDEQDLDWRDYFKIINSSEQRKFNYNPLKRQLYYQPEKPSHSGMLHIPSPQAKIDLFRTRYFLTRDRLLRNENFQTGNDTFNPLSSMFQMKNSIQNGQSDQITAGLAITQIKNLLGRDSQNFLLLGMLKKNSKGTWSLEDVSGSVEIDISQTIPSPGLYFIPGSIVLVEGIYYTVGHKFAVASMTYPPGERRDKTLDSIGNLDLLGMHGNSKSSFVPRLDNEIKIRLHLLERELMDHKFVLLGGDIFLDELHTIDGLKKVFQRLDPDPPTVLIFFGSFTSVPVHASMSSKNISATTQYKNNFDSLANLLAEFENLINYTHIVLIPGPNDPWNSISSLGANGILPQKPIPTFFTKKMNRICKNITWGSNPTRIAYLSQEIVIFRDNTIELCKRHQVVFPIVEQERENELLLLEEQMANTSIDDTTMLVDRIISEKEQLPAKVVETRKIIKTLLDQGHLSPFVDSIRPITWDLDHTLTLHPIPSTLILCDMSSAPFDLTYNGCKSINPGKFTHKRKARYMEFQPSLKSLSHEEIYF</sequence>
<accession>A0ABR4P007</accession>
<name>A0ABR4P007_9SACH</name>
<dbReference type="PANTHER" id="PTHR12708:SF0">
    <property type="entry name" value="DNA POLYMERASE EPSILON SUBUNIT 2"/>
    <property type="match status" value="1"/>
</dbReference>
<comment type="subcellular location">
    <subcellularLocation>
        <location evidence="1">Nucleus</location>
    </subcellularLocation>
</comment>
<dbReference type="Pfam" id="PF04042">
    <property type="entry name" value="DNA_pol_E_B"/>
    <property type="match status" value="1"/>
</dbReference>
<reference evidence="10 11" key="1">
    <citation type="submission" date="2024-05" db="EMBL/GenBank/DDBJ databases">
        <title>Long read based assembly of the Candida bracarensis genome reveals expanded adhesin content.</title>
        <authorList>
            <person name="Marcet-Houben M."/>
            <person name="Ksiezopolska E."/>
            <person name="Gabaldon T."/>
        </authorList>
    </citation>
    <scope>NUCLEOTIDE SEQUENCE [LARGE SCALE GENOMIC DNA]</scope>
    <source>
        <strain evidence="10 11">CBM6</strain>
    </source>
</reference>
<evidence type="ECO:0000256" key="8">
    <source>
        <dbReference type="SAM" id="MobiDB-lite"/>
    </source>
</evidence>
<dbReference type="Proteomes" id="UP001623330">
    <property type="component" value="Unassembled WGS sequence"/>
</dbReference>
<comment type="similarity">
    <text evidence="2">Belongs to the DNA polymerase epsilon subunit B family.</text>
</comment>
<evidence type="ECO:0000256" key="5">
    <source>
        <dbReference type="ARBA" id="ARBA00023125"/>
    </source>
</evidence>
<evidence type="ECO:0000256" key="1">
    <source>
        <dbReference type="ARBA" id="ARBA00004123"/>
    </source>
</evidence>
<evidence type="ECO:0000256" key="4">
    <source>
        <dbReference type="ARBA" id="ARBA00022705"/>
    </source>
</evidence>
<proteinExistence type="inferred from homology"/>
<dbReference type="InterPro" id="IPR007185">
    <property type="entry name" value="DNA_pol_a/d/e_bsu"/>
</dbReference>
<dbReference type="Gene3D" id="3.60.21.50">
    <property type="match status" value="1"/>
</dbReference>
<evidence type="ECO:0000313" key="11">
    <source>
        <dbReference type="Proteomes" id="UP001623330"/>
    </source>
</evidence>
<evidence type="ECO:0000256" key="6">
    <source>
        <dbReference type="ARBA" id="ARBA00023242"/>
    </source>
</evidence>
<dbReference type="EMBL" id="JBEVYD010000003">
    <property type="protein sequence ID" value="KAL3234631.1"/>
    <property type="molecule type" value="Genomic_DNA"/>
</dbReference>
<evidence type="ECO:0000256" key="3">
    <source>
        <dbReference type="ARBA" id="ARBA00016011"/>
    </source>
</evidence>
<evidence type="ECO:0000256" key="2">
    <source>
        <dbReference type="ARBA" id="ARBA00009560"/>
    </source>
</evidence>
<organism evidence="10 11">
    <name type="scientific">Nakaseomyces bracarensis</name>
    <dbReference type="NCBI Taxonomy" id="273131"/>
    <lineage>
        <taxon>Eukaryota</taxon>
        <taxon>Fungi</taxon>
        <taxon>Dikarya</taxon>
        <taxon>Ascomycota</taxon>
        <taxon>Saccharomycotina</taxon>
        <taxon>Saccharomycetes</taxon>
        <taxon>Saccharomycetales</taxon>
        <taxon>Saccharomycetaceae</taxon>
        <taxon>Nakaseomyces</taxon>
    </lineage>
</organism>
<evidence type="ECO:0000256" key="7">
    <source>
        <dbReference type="ARBA" id="ARBA00032930"/>
    </source>
</evidence>
<keyword evidence="5" id="KW-0238">DNA-binding</keyword>
<evidence type="ECO:0000259" key="9">
    <source>
        <dbReference type="Pfam" id="PF04042"/>
    </source>
</evidence>
<keyword evidence="4" id="KW-0235">DNA replication</keyword>
<gene>
    <name evidence="10" type="ORF">RNJ44_03393</name>
</gene>
<dbReference type="PANTHER" id="PTHR12708">
    <property type="entry name" value="DNA POLYMERASE EPSILON SUBUNIT B"/>
    <property type="match status" value="1"/>
</dbReference>